<comment type="subcellular location">
    <subcellularLocation>
        <location evidence="1 13">Cytoplasm</location>
    </subcellularLocation>
</comment>
<comment type="subunit">
    <text evidence="4 13">Homodimer.</text>
</comment>
<accession>A0AAF0E4C4</accession>
<evidence type="ECO:0000256" key="7">
    <source>
        <dbReference type="ARBA" id="ARBA00022723"/>
    </source>
</evidence>
<dbReference type="Gene3D" id="3.40.50.1000">
    <property type="entry name" value="HAD superfamily/HAD-like"/>
    <property type="match status" value="1"/>
</dbReference>
<dbReference type="InterPro" id="IPR023214">
    <property type="entry name" value="HAD_sf"/>
</dbReference>
<dbReference type="InterPro" id="IPR005002">
    <property type="entry name" value="PMM"/>
</dbReference>
<comment type="pathway">
    <text evidence="2 13">Nucleotide-sugar biosynthesis; GDP-alpha-D-mannose biosynthesis; alpha-D-mannose 1-phosphate from D-fructose 6-phosphate: step 2/2.</text>
</comment>
<dbReference type="EC" id="5.4.2.8" evidence="5 13"/>
<dbReference type="GO" id="GO:0009298">
    <property type="term" value="P:GDP-mannose biosynthetic process"/>
    <property type="evidence" value="ECO:0007669"/>
    <property type="project" value="InterPro"/>
</dbReference>
<dbReference type="InterPro" id="IPR006379">
    <property type="entry name" value="HAD-SF_hydro_IIB"/>
</dbReference>
<feature type="compositionally biased region" description="Polar residues" evidence="14">
    <location>
        <begin position="10"/>
        <end position="25"/>
    </location>
</feature>
<dbReference type="InterPro" id="IPR043169">
    <property type="entry name" value="PMM_cap"/>
</dbReference>
<evidence type="ECO:0000313" key="17">
    <source>
        <dbReference type="Proteomes" id="UP001214603"/>
    </source>
</evidence>
<keyword evidence="9 13" id="KW-0413">Isomerase</keyword>
<dbReference type="SUPFAM" id="SSF56784">
    <property type="entry name" value="HAD-like"/>
    <property type="match status" value="1"/>
</dbReference>
<feature type="region of interest" description="Disordered" evidence="14">
    <location>
        <begin position="1"/>
        <end position="39"/>
    </location>
</feature>
<evidence type="ECO:0000256" key="11">
    <source>
        <dbReference type="PIRSR" id="PIRSR605002-2"/>
    </source>
</evidence>
<dbReference type="GO" id="GO:0004615">
    <property type="term" value="F:phosphomannomutase activity"/>
    <property type="evidence" value="ECO:0007669"/>
    <property type="project" value="UniProtKB-EC"/>
</dbReference>
<evidence type="ECO:0000256" key="3">
    <source>
        <dbReference type="ARBA" id="ARBA00009736"/>
    </source>
</evidence>
<dbReference type="Pfam" id="PF03332">
    <property type="entry name" value="PMM"/>
    <property type="match status" value="1"/>
</dbReference>
<comment type="similarity">
    <text evidence="3 13">Belongs to the eukaryotic PMM family.</text>
</comment>
<gene>
    <name evidence="16" type="primary">PMM1</name>
    <name evidence="16" type="ORF">MOBT1_001550</name>
</gene>
<dbReference type="GO" id="GO:0006013">
    <property type="term" value="P:mannose metabolic process"/>
    <property type="evidence" value="ECO:0007669"/>
    <property type="project" value="TreeGrafter"/>
</dbReference>
<feature type="binding site" evidence="11">
    <location>
        <position position="364"/>
    </location>
    <ligand>
        <name>alpha-D-mannose 1-phosphate</name>
        <dbReference type="ChEBI" id="CHEBI:58409"/>
    </ligand>
</feature>
<name>A0AAF0E4C4_9BASI</name>
<evidence type="ECO:0000256" key="2">
    <source>
        <dbReference type="ARBA" id="ARBA00004699"/>
    </source>
</evidence>
<feature type="compositionally biased region" description="Basic and acidic residues" evidence="14">
    <location>
        <begin position="114"/>
        <end position="140"/>
    </location>
</feature>
<dbReference type="PANTHER" id="PTHR10466">
    <property type="entry name" value="PHOSPHOMANNOMUTASE"/>
    <property type="match status" value="1"/>
</dbReference>
<sequence length="438" mass="51341">MYNGIGLQTARGSGTNGYVQRNLSSIRPRDAPQAPPQEKARILEPDQKILDHDRKRKVEIQCIELQDELEEQGLRPSDTHALGAAKRLESEKMERALRIRPDYREGEAFQPEVQEQRKIERMEERARRQEESRERWEKRREERDVGRDSYGWRRERREAQYERRGRRDLDDPRDVRERRSYPTFPDMVVPLAQRKNPGVICLFDVDGTLTPARQSVSKEMLDVLKKLREHTATGFVGGSDLNKIREQLQLPGAEDFLEDFDYGFAENGLTAYRMGKELPSESFINWLGEEKYKKLVKFVLGYISKLDIPVMRGTFVEFRRGMINERLDFQEYDKQHNIRRDFVETLKKEFPDYGLTYSIGGQISFDVFPDGWDKTFALQHVKETDDVLPGGYKEIHFFGDKTFKGGNDYEIFTHPKVIGHTVTSPEDTIKQLQELFLH</sequence>
<evidence type="ECO:0000259" key="15">
    <source>
        <dbReference type="SMART" id="SM01115"/>
    </source>
</evidence>
<dbReference type="GO" id="GO:0046872">
    <property type="term" value="F:metal ion binding"/>
    <property type="evidence" value="ECO:0007669"/>
    <property type="project" value="UniProtKB-KW"/>
</dbReference>
<feature type="binding site" evidence="11">
    <location>
        <position position="319"/>
    </location>
    <ligand>
        <name>alpha-D-mannose 1-phosphate</name>
        <dbReference type="ChEBI" id="CHEBI:58409"/>
    </ligand>
</feature>
<feature type="binding site" evidence="12">
    <location>
        <position position="412"/>
    </location>
    <ligand>
        <name>Mg(2+)</name>
        <dbReference type="ChEBI" id="CHEBI:18420"/>
        <label>1</label>
    </ligand>
</feature>
<dbReference type="NCBIfam" id="TIGR01484">
    <property type="entry name" value="HAD-SF-IIB"/>
    <property type="match status" value="1"/>
</dbReference>
<dbReference type="Gene3D" id="6.10.140.420">
    <property type="match status" value="1"/>
</dbReference>
<dbReference type="Pfam" id="PF08312">
    <property type="entry name" value="cwf21"/>
    <property type="match status" value="1"/>
</dbReference>
<evidence type="ECO:0000313" key="16">
    <source>
        <dbReference type="EMBL" id="WFD02863.1"/>
    </source>
</evidence>
<protein>
    <recommendedName>
        <fullName evidence="5 13">Phosphomannomutase</fullName>
        <ecNumber evidence="5 13">5.4.2.8</ecNumber>
    </recommendedName>
</protein>
<evidence type="ECO:0000256" key="5">
    <source>
        <dbReference type="ARBA" id="ARBA00012730"/>
    </source>
</evidence>
<reference evidence="16" key="1">
    <citation type="submission" date="2023-03" db="EMBL/GenBank/DDBJ databases">
        <title>Mating type loci evolution in Malassezia.</title>
        <authorList>
            <person name="Coelho M.A."/>
        </authorList>
    </citation>
    <scope>NUCLEOTIDE SEQUENCE</scope>
    <source>
        <strain evidence="16">CBS 7876</strain>
    </source>
</reference>
<dbReference type="AlphaFoldDB" id="A0AAF0E4C4"/>
<dbReference type="Gene3D" id="3.30.1240.20">
    <property type="match status" value="1"/>
</dbReference>
<proteinExistence type="inferred from homology"/>
<evidence type="ECO:0000256" key="12">
    <source>
        <dbReference type="PIRSR" id="PIRSR605002-3"/>
    </source>
</evidence>
<dbReference type="GO" id="GO:0005634">
    <property type="term" value="C:nucleus"/>
    <property type="evidence" value="ECO:0007669"/>
    <property type="project" value="UniProtKB-ARBA"/>
</dbReference>
<dbReference type="SFLD" id="SFLDS00003">
    <property type="entry name" value="Haloacid_Dehalogenase"/>
    <property type="match status" value="1"/>
</dbReference>
<comment type="cofactor">
    <cofactor evidence="12">
        <name>Mg(2+)</name>
        <dbReference type="ChEBI" id="CHEBI:18420"/>
    </cofactor>
</comment>
<dbReference type="SMART" id="SM01115">
    <property type="entry name" value="cwf21"/>
    <property type="match status" value="1"/>
</dbReference>
<keyword evidence="7 12" id="KW-0479">Metal-binding</keyword>
<dbReference type="CDD" id="cd02585">
    <property type="entry name" value="HAD_PMM"/>
    <property type="match status" value="1"/>
</dbReference>
<evidence type="ECO:0000256" key="1">
    <source>
        <dbReference type="ARBA" id="ARBA00004496"/>
    </source>
</evidence>
<feature type="binding site" evidence="11">
    <location>
        <position position="213"/>
    </location>
    <ligand>
        <name>alpha-D-mannose 1-phosphate</name>
        <dbReference type="ChEBI" id="CHEBI:58409"/>
    </ligand>
</feature>
<dbReference type="CDD" id="cd21373">
    <property type="entry name" value="cwf21_SRRM2-like"/>
    <property type="match status" value="1"/>
</dbReference>
<dbReference type="InterPro" id="IPR036412">
    <property type="entry name" value="HAD-like_sf"/>
</dbReference>
<evidence type="ECO:0000256" key="13">
    <source>
        <dbReference type="RuleBase" id="RU361118"/>
    </source>
</evidence>
<feature type="active site" description="Nucleophile" evidence="10">
    <location>
        <position position="204"/>
    </location>
</feature>
<keyword evidence="6 13" id="KW-0963">Cytoplasm</keyword>
<feature type="binding site" evidence="12">
    <location>
        <position position="400"/>
    </location>
    <ligand>
        <name>Mg(2+)</name>
        <dbReference type="ChEBI" id="CHEBI:18420"/>
        <label>1</label>
    </ligand>
</feature>
<keyword evidence="17" id="KW-1185">Reference proteome</keyword>
<dbReference type="FunFam" id="3.30.1240.20:FF:000001">
    <property type="entry name" value="Phosphomannomutase"/>
    <property type="match status" value="1"/>
</dbReference>
<evidence type="ECO:0000256" key="8">
    <source>
        <dbReference type="ARBA" id="ARBA00022842"/>
    </source>
</evidence>
<feature type="binding site" evidence="11">
    <location>
        <position position="326"/>
    </location>
    <ligand>
        <name>alpha-D-mannose 1-phosphate</name>
        <dbReference type="ChEBI" id="CHEBI:58409"/>
    </ligand>
</feature>
<feature type="binding site" evidence="12">
    <location>
        <position position="206"/>
    </location>
    <ligand>
        <name>Mg(2+)</name>
        <dbReference type="ChEBI" id="CHEBI:18420"/>
        <label>1</label>
    </ligand>
</feature>
<feature type="domain" description="CWF21" evidence="15">
    <location>
        <begin position="50"/>
        <end position="123"/>
    </location>
</feature>
<dbReference type="SFLD" id="SFLDG01143">
    <property type="entry name" value="C2.B.3:_Phosphomannomutase_Lik"/>
    <property type="match status" value="1"/>
</dbReference>
<feature type="binding site" evidence="11">
    <location>
        <position position="366"/>
    </location>
    <ligand>
        <name>alpha-D-mannose 1-phosphate</name>
        <dbReference type="ChEBI" id="CHEBI:58409"/>
    </ligand>
</feature>
<evidence type="ECO:0000256" key="6">
    <source>
        <dbReference type="ARBA" id="ARBA00022490"/>
    </source>
</evidence>
<dbReference type="SFLD" id="SFLDG01140">
    <property type="entry name" value="C2.B:_Phosphomannomutase_and_P"/>
    <property type="match status" value="1"/>
</dbReference>
<comment type="catalytic activity">
    <reaction evidence="13">
        <text>alpha-D-mannose 1-phosphate = D-mannose 6-phosphate</text>
        <dbReference type="Rhea" id="RHEA:11140"/>
        <dbReference type="ChEBI" id="CHEBI:58409"/>
        <dbReference type="ChEBI" id="CHEBI:58735"/>
        <dbReference type="EC" id="5.4.2.8"/>
    </reaction>
</comment>
<feature type="region of interest" description="Disordered" evidence="14">
    <location>
        <begin position="107"/>
        <end position="140"/>
    </location>
</feature>
<organism evidence="16 17">
    <name type="scientific">Malassezia obtusa</name>
    <dbReference type="NCBI Taxonomy" id="76774"/>
    <lineage>
        <taxon>Eukaryota</taxon>
        <taxon>Fungi</taxon>
        <taxon>Dikarya</taxon>
        <taxon>Basidiomycota</taxon>
        <taxon>Ustilaginomycotina</taxon>
        <taxon>Malasseziomycetes</taxon>
        <taxon>Malasseziales</taxon>
        <taxon>Malasseziaceae</taxon>
        <taxon>Malassezia</taxon>
    </lineage>
</organism>
<keyword evidence="8 12" id="KW-0460">Magnesium</keyword>
<dbReference type="Proteomes" id="UP001214603">
    <property type="component" value="Chromosome 2"/>
</dbReference>
<comment type="function">
    <text evidence="13">Involved in the synthesis of the GDP-mannose and dolichol-phosphate-mannose required for a number of critical mannosyl transfer reactions.</text>
</comment>
<evidence type="ECO:0000256" key="14">
    <source>
        <dbReference type="SAM" id="MobiDB-lite"/>
    </source>
</evidence>
<dbReference type="EMBL" id="CP119935">
    <property type="protein sequence ID" value="WFD02863.1"/>
    <property type="molecule type" value="Genomic_DNA"/>
</dbReference>
<evidence type="ECO:0000256" key="10">
    <source>
        <dbReference type="PIRSR" id="PIRSR605002-1"/>
    </source>
</evidence>
<dbReference type="GO" id="GO:0006487">
    <property type="term" value="P:protein N-linked glycosylation"/>
    <property type="evidence" value="ECO:0007669"/>
    <property type="project" value="TreeGrafter"/>
</dbReference>
<evidence type="ECO:0000256" key="4">
    <source>
        <dbReference type="ARBA" id="ARBA00011738"/>
    </source>
</evidence>
<feature type="active site" description="Proton donor/acceptor" evidence="10">
    <location>
        <position position="206"/>
    </location>
</feature>
<dbReference type="PANTHER" id="PTHR10466:SF0">
    <property type="entry name" value="PHOSPHOMANNOMUTASE"/>
    <property type="match status" value="1"/>
</dbReference>
<feature type="binding site" evidence="12">
    <location>
        <position position="204"/>
    </location>
    <ligand>
        <name>Mg(2+)</name>
        <dbReference type="ChEBI" id="CHEBI:18420"/>
        <label>1</label>
    </ligand>
</feature>
<dbReference type="InterPro" id="IPR013170">
    <property type="entry name" value="mRNA_splic_Cwf21_dom"/>
</dbReference>
<dbReference type="GO" id="GO:0005829">
    <property type="term" value="C:cytosol"/>
    <property type="evidence" value="ECO:0007669"/>
    <property type="project" value="TreeGrafter"/>
</dbReference>
<evidence type="ECO:0000256" key="9">
    <source>
        <dbReference type="ARBA" id="ARBA00023235"/>
    </source>
</evidence>